<reference evidence="2 3" key="1">
    <citation type="submission" date="2020-04" db="EMBL/GenBank/DDBJ databases">
        <authorList>
            <person name="De Canck E."/>
        </authorList>
    </citation>
    <scope>NUCLEOTIDE SEQUENCE [LARGE SCALE GENOMIC DNA]</scope>
    <source>
        <strain evidence="2 3">LMG 7053</strain>
    </source>
</reference>
<evidence type="ECO:0000256" key="1">
    <source>
        <dbReference type="SAM" id="MobiDB-lite"/>
    </source>
</evidence>
<proteinExistence type="predicted"/>
<keyword evidence="3" id="KW-1185">Reference proteome</keyword>
<comment type="caution">
    <text evidence="2">The sequence shown here is derived from an EMBL/GenBank/DDBJ whole genome shotgun (WGS) entry which is preliminary data.</text>
</comment>
<organism evidence="2 3">
    <name type="scientific">Achromobacter ruhlandii</name>
    <dbReference type="NCBI Taxonomy" id="72557"/>
    <lineage>
        <taxon>Bacteria</taxon>
        <taxon>Pseudomonadati</taxon>
        <taxon>Pseudomonadota</taxon>
        <taxon>Betaproteobacteria</taxon>
        <taxon>Burkholderiales</taxon>
        <taxon>Alcaligenaceae</taxon>
        <taxon>Achromobacter</taxon>
    </lineage>
</organism>
<accession>A0ABM8M2I2</accession>
<evidence type="ECO:0000313" key="3">
    <source>
        <dbReference type="Proteomes" id="UP000494161"/>
    </source>
</evidence>
<dbReference type="Proteomes" id="UP000494161">
    <property type="component" value="Unassembled WGS sequence"/>
</dbReference>
<evidence type="ECO:0008006" key="4">
    <source>
        <dbReference type="Google" id="ProtNLM"/>
    </source>
</evidence>
<protein>
    <recommendedName>
        <fullName evidence="4">DNA transfer protein</fullName>
    </recommendedName>
</protein>
<feature type="compositionally biased region" description="Polar residues" evidence="1">
    <location>
        <begin position="276"/>
        <end position="291"/>
    </location>
</feature>
<name>A0ABM8M2I2_9BURK</name>
<dbReference type="RefSeq" id="WP_175224396.1">
    <property type="nucleotide sequence ID" value="NZ_CADILJ010000065.1"/>
</dbReference>
<sequence>MSGGGGGGDGGAQKMEDARQARVNSAVAAINKIFQGGQGAIGVNPAASFDPAGVYYNADGSRFVAPTITKRTYEGGNEFSPNEASGQTGASWVTRTATDQDAIDQLLREGLLYTGVNQVQGQNRNTLYDQQRKAVTDLNRRDVDRQFLDAERQNRFGLARAGLSGGSADIDSNAELTRRTNEGLIKAAGIGDQAAADLQTADERSRQNLISMAQSGIDTGQAAQMALSQLDANSANAASARSGATVGNLFSDLSQAYLYGQQQQGARAGAAPYQQWQPGTNGNPRTSYQGT</sequence>
<feature type="region of interest" description="Disordered" evidence="1">
    <location>
        <begin position="267"/>
        <end position="291"/>
    </location>
</feature>
<evidence type="ECO:0000313" key="2">
    <source>
        <dbReference type="EMBL" id="CAB3955825.1"/>
    </source>
</evidence>
<dbReference type="EMBL" id="CADILJ010000065">
    <property type="protein sequence ID" value="CAB3955825.1"/>
    <property type="molecule type" value="Genomic_DNA"/>
</dbReference>
<gene>
    <name evidence="2" type="ORF">LMG7053_04817</name>
</gene>